<protein>
    <submittedName>
        <fullName evidence="7">Retrovirus-related Pol polyprotein from transposon opus</fullName>
    </submittedName>
</protein>
<keyword evidence="2" id="KW-0548">Nucleotidyltransferase</keyword>
<reference evidence="7" key="1">
    <citation type="submission" date="2020-08" db="EMBL/GenBank/DDBJ databases">
        <title>Multicomponent nature underlies the extraordinary mechanical properties of spider dragline silk.</title>
        <authorList>
            <person name="Kono N."/>
            <person name="Nakamura H."/>
            <person name="Mori M."/>
            <person name="Yoshida Y."/>
            <person name="Ohtoshi R."/>
            <person name="Malay A.D."/>
            <person name="Moran D.A.P."/>
            <person name="Tomita M."/>
            <person name="Numata K."/>
            <person name="Arakawa K."/>
        </authorList>
    </citation>
    <scope>NUCLEOTIDE SEQUENCE</scope>
</reference>
<dbReference type="Gene3D" id="3.30.420.10">
    <property type="entry name" value="Ribonuclease H-like superfamily/Ribonuclease H"/>
    <property type="match status" value="1"/>
</dbReference>
<feature type="region of interest" description="Disordered" evidence="5">
    <location>
        <begin position="294"/>
        <end position="318"/>
    </location>
</feature>
<name>A0A8X6RNL7_TRICX</name>
<dbReference type="PANTHER" id="PTHR46888">
    <property type="entry name" value="ZINC KNUCKLE DOMAINCONTAINING PROTEIN-RELATED"/>
    <property type="match status" value="1"/>
</dbReference>
<evidence type="ECO:0000256" key="4">
    <source>
        <dbReference type="SAM" id="Coils"/>
    </source>
</evidence>
<evidence type="ECO:0000313" key="7">
    <source>
        <dbReference type="EMBL" id="GFX93675.1"/>
    </source>
</evidence>
<dbReference type="Proteomes" id="UP000887159">
    <property type="component" value="Unassembled WGS sequence"/>
</dbReference>
<evidence type="ECO:0000313" key="8">
    <source>
        <dbReference type="Proteomes" id="UP000887159"/>
    </source>
</evidence>
<dbReference type="InterPro" id="IPR012337">
    <property type="entry name" value="RNaseH-like_sf"/>
</dbReference>
<comment type="caution">
    <text evidence="7">The sequence shown here is derived from an EMBL/GenBank/DDBJ whole genome shotgun (WGS) entry which is preliminary data.</text>
</comment>
<dbReference type="Pfam" id="PF17921">
    <property type="entry name" value="Integrase_H2C2"/>
    <property type="match status" value="1"/>
</dbReference>
<evidence type="ECO:0000256" key="5">
    <source>
        <dbReference type="SAM" id="MobiDB-lite"/>
    </source>
</evidence>
<dbReference type="GO" id="GO:0003676">
    <property type="term" value="F:nucleic acid binding"/>
    <property type="evidence" value="ECO:0007669"/>
    <property type="project" value="InterPro"/>
</dbReference>
<dbReference type="GO" id="GO:0003964">
    <property type="term" value="F:RNA-directed DNA polymerase activity"/>
    <property type="evidence" value="ECO:0007669"/>
    <property type="project" value="UniProtKB-KW"/>
</dbReference>
<evidence type="ECO:0000256" key="1">
    <source>
        <dbReference type="ARBA" id="ARBA00022679"/>
    </source>
</evidence>
<dbReference type="EMBL" id="BMAU01021175">
    <property type="protein sequence ID" value="GFX93675.1"/>
    <property type="molecule type" value="Genomic_DNA"/>
</dbReference>
<dbReference type="GO" id="GO:0004190">
    <property type="term" value="F:aspartic-type endopeptidase activity"/>
    <property type="evidence" value="ECO:0007669"/>
    <property type="project" value="InterPro"/>
</dbReference>
<dbReference type="InterPro" id="IPR036397">
    <property type="entry name" value="RNaseH_sf"/>
</dbReference>
<keyword evidence="4" id="KW-0175">Coiled coil</keyword>
<keyword evidence="3" id="KW-0695">RNA-directed DNA polymerase</keyword>
<dbReference type="Gene3D" id="1.10.340.70">
    <property type="match status" value="1"/>
</dbReference>
<accession>A0A8X6RNL7</accession>
<dbReference type="FunFam" id="1.10.340.70:FF:000001">
    <property type="entry name" value="Retrovirus-related Pol polyprotein from transposon gypsy-like Protein"/>
    <property type="match status" value="1"/>
</dbReference>
<proteinExistence type="predicted"/>
<keyword evidence="8" id="KW-1185">Reference proteome</keyword>
<keyword evidence="1" id="KW-0808">Transferase</keyword>
<sequence>MAFLIRSKKIDLIQLARDLDESPDPSMSKIVLRNLIISSKYYKEEEAKELLEVITAERLETEQRQKLEQQEQLSIEKLRLEMELSRIANQSATQNNGQTSRVKSLDEIVKMVRLLTVNVPNKSDGWEYFFSSLENSFASEMVSDELKPKVLLCMLGDKVSNLLVNLGEEELKDYESLKQVVLKEYEPSPKVCLENFRKAKRNSDETFSQFASRLTSMWLYYCKLRGANDFESVNQLIVADKMFEMLDSETATHIGVLQGEEWYKPRDLGKQCDIFYASKGKSYDEPERAKWNDSEKRSFNGSWGKQPFGEKKSDNFSSRKNFDKGQVTEIKKFACFTYGSDKHFKLDCPKNKEEDNKRLNANKVSTEGTELEDGSVTARVDLLVDSGTEITVIKKDLVPGISVEGASTIYLKGIFGPAVKCPLVYVPIGLATGGQVNVVHQQVLCALAEVLVEDVLLPPDVLDMLGGAQSEENSLAQSSQDLRVDSGNVDETEVSSGILPEKAQEHIEDSQRNITSCRNEVGTLGTKDEEVTAERDKGIMVADSFRSEQECCAELALAWKYAKEGKENYYEVDGYLFRRDKILGESIGQLVIPKCRRTEVLKLAHTSVFSSHMGPKKTLERIKYSFFWEGLRADVKKFCESCKECQLTRSVRIKDRSCSTPVARPELPFQVGNMDLIGPIDPPSLKGHKYILWLVDQHTRWGEDVPLTSLSAKVTCEAWLNIFSRTEIYLLSKREGFVEKNSAASWVTVLDLWKWYFCHSLTKGYAACVMPFDIYMNKKVRFKIEYTSYGCNLTAQVLRMLEQFVISRIVDIDLLVQIWKNRVKRINFVLGWVGSEIILAKGKLEP</sequence>
<evidence type="ECO:0000256" key="3">
    <source>
        <dbReference type="ARBA" id="ARBA00022918"/>
    </source>
</evidence>
<dbReference type="InterPro" id="IPR041588">
    <property type="entry name" value="Integrase_H2C2"/>
</dbReference>
<evidence type="ECO:0000259" key="6">
    <source>
        <dbReference type="Pfam" id="PF17921"/>
    </source>
</evidence>
<dbReference type="PROSITE" id="PS00141">
    <property type="entry name" value="ASP_PROTEASE"/>
    <property type="match status" value="1"/>
</dbReference>
<dbReference type="GO" id="GO:0006508">
    <property type="term" value="P:proteolysis"/>
    <property type="evidence" value="ECO:0007669"/>
    <property type="project" value="InterPro"/>
</dbReference>
<dbReference type="PANTHER" id="PTHR46888:SF1">
    <property type="entry name" value="RIBONUCLEASE H"/>
    <property type="match status" value="1"/>
</dbReference>
<feature type="coiled-coil region" evidence="4">
    <location>
        <begin position="44"/>
        <end position="95"/>
    </location>
</feature>
<dbReference type="SUPFAM" id="SSF53098">
    <property type="entry name" value="Ribonuclease H-like"/>
    <property type="match status" value="1"/>
</dbReference>
<dbReference type="AlphaFoldDB" id="A0A8X6RNL7"/>
<organism evidence="7 8">
    <name type="scientific">Trichonephila clavipes</name>
    <name type="common">Golden silk orbweaver</name>
    <name type="synonym">Nephila clavipes</name>
    <dbReference type="NCBI Taxonomy" id="2585209"/>
    <lineage>
        <taxon>Eukaryota</taxon>
        <taxon>Metazoa</taxon>
        <taxon>Ecdysozoa</taxon>
        <taxon>Arthropoda</taxon>
        <taxon>Chelicerata</taxon>
        <taxon>Arachnida</taxon>
        <taxon>Araneae</taxon>
        <taxon>Araneomorphae</taxon>
        <taxon>Entelegynae</taxon>
        <taxon>Araneoidea</taxon>
        <taxon>Nephilidae</taxon>
        <taxon>Trichonephila</taxon>
    </lineage>
</organism>
<gene>
    <name evidence="7" type="primary">X975_15680</name>
    <name evidence="7" type="ORF">TNCV_1588521</name>
</gene>
<feature type="domain" description="Integrase zinc-binding" evidence="6">
    <location>
        <begin position="592"/>
        <end position="649"/>
    </location>
</feature>
<dbReference type="InterPro" id="IPR001969">
    <property type="entry name" value="Aspartic_peptidase_AS"/>
</dbReference>
<evidence type="ECO:0000256" key="2">
    <source>
        <dbReference type="ARBA" id="ARBA00022695"/>
    </source>
</evidence>